<evidence type="ECO:0000313" key="3">
    <source>
        <dbReference type="EMBL" id="GHH85636.1"/>
    </source>
</evidence>
<evidence type="ECO:0000256" key="1">
    <source>
        <dbReference type="SAM" id="MobiDB-lite"/>
    </source>
</evidence>
<organism evidence="3 4">
    <name type="scientific">Streptomyces sulfonofaciens</name>
    <dbReference type="NCBI Taxonomy" id="68272"/>
    <lineage>
        <taxon>Bacteria</taxon>
        <taxon>Bacillati</taxon>
        <taxon>Actinomycetota</taxon>
        <taxon>Actinomycetes</taxon>
        <taxon>Kitasatosporales</taxon>
        <taxon>Streptomycetaceae</taxon>
        <taxon>Streptomyces</taxon>
    </lineage>
</organism>
<dbReference type="PANTHER" id="PTHR11106">
    <property type="entry name" value="GANGLIOSIDE INDUCED DIFFERENTIATION ASSOCIATED PROTEIN 2-RELATED"/>
    <property type="match status" value="1"/>
</dbReference>
<dbReference type="SMART" id="SM00506">
    <property type="entry name" value="A1pp"/>
    <property type="match status" value="1"/>
</dbReference>
<name>A0A919GKJ5_9ACTN</name>
<gene>
    <name evidence="3" type="ORF">GCM10018793_54420</name>
</gene>
<dbReference type="EMBL" id="BNCD01000019">
    <property type="protein sequence ID" value="GHH85636.1"/>
    <property type="molecule type" value="Genomic_DNA"/>
</dbReference>
<reference evidence="3" key="2">
    <citation type="submission" date="2020-09" db="EMBL/GenBank/DDBJ databases">
        <authorList>
            <person name="Sun Q."/>
            <person name="Ohkuma M."/>
        </authorList>
    </citation>
    <scope>NUCLEOTIDE SEQUENCE</scope>
    <source>
        <strain evidence="3">JCM 5069</strain>
    </source>
</reference>
<evidence type="ECO:0000313" key="4">
    <source>
        <dbReference type="Proteomes" id="UP000603708"/>
    </source>
</evidence>
<dbReference type="CDD" id="cd02908">
    <property type="entry name" value="Macro_OAADPr_deacetylase"/>
    <property type="match status" value="1"/>
</dbReference>
<dbReference type="Gene3D" id="3.40.220.10">
    <property type="entry name" value="Leucine Aminopeptidase, subunit E, domain 1"/>
    <property type="match status" value="1"/>
</dbReference>
<dbReference type="PANTHER" id="PTHR11106:SF27">
    <property type="entry name" value="MACRO DOMAIN-CONTAINING PROTEIN"/>
    <property type="match status" value="1"/>
</dbReference>
<evidence type="ECO:0000259" key="2">
    <source>
        <dbReference type="PROSITE" id="PS51154"/>
    </source>
</evidence>
<keyword evidence="4" id="KW-1185">Reference proteome</keyword>
<dbReference type="Proteomes" id="UP000603708">
    <property type="component" value="Unassembled WGS sequence"/>
</dbReference>
<reference evidence="3" key="1">
    <citation type="journal article" date="2014" name="Int. J. Syst. Evol. Microbiol.">
        <title>Complete genome sequence of Corynebacterium casei LMG S-19264T (=DSM 44701T), isolated from a smear-ripened cheese.</title>
        <authorList>
            <consortium name="US DOE Joint Genome Institute (JGI-PGF)"/>
            <person name="Walter F."/>
            <person name="Albersmeier A."/>
            <person name="Kalinowski J."/>
            <person name="Ruckert C."/>
        </authorList>
    </citation>
    <scope>NUCLEOTIDE SEQUENCE</scope>
    <source>
        <strain evidence="3">JCM 5069</strain>
    </source>
</reference>
<proteinExistence type="predicted"/>
<feature type="region of interest" description="Disordered" evidence="1">
    <location>
        <begin position="1"/>
        <end position="24"/>
    </location>
</feature>
<feature type="domain" description="Macro" evidence="2">
    <location>
        <begin position="19"/>
        <end position="201"/>
    </location>
</feature>
<dbReference type="AlphaFoldDB" id="A0A919GKJ5"/>
<dbReference type="InterPro" id="IPR043472">
    <property type="entry name" value="Macro_dom-like"/>
</dbReference>
<accession>A0A919GKJ5</accession>
<dbReference type="NCBIfam" id="NF001664">
    <property type="entry name" value="PRK00431.1-6"/>
    <property type="match status" value="1"/>
</dbReference>
<sequence length="206" mass="21148">MAQAAAHVLSRTPRKAGPATRPAPYDGAMTALTVVRGDITEQDVDAVVNAANSSLLGGGGVDGAVHRRGGPEILAECRALRAGRYGGGLPTGEAVATTAGRLPAGHVIHTVGPVWSRSEDRSAQLASCYRQSLRVAAELGARTVAFPAISTGVYGWPMDDGARIAVRAVRGAVGPDIEEVRFVVFDEGAHRAFETALAEQGGTPGA</sequence>
<dbReference type="PROSITE" id="PS51154">
    <property type="entry name" value="MACRO"/>
    <property type="match status" value="1"/>
</dbReference>
<dbReference type="InterPro" id="IPR002589">
    <property type="entry name" value="Macro_dom"/>
</dbReference>
<protein>
    <submittedName>
        <fullName evidence="3">Macro domain-containing protein</fullName>
    </submittedName>
</protein>
<dbReference type="Pfam" id="PF01661">
    <property type="entry name" value="Macro"/>
    <property type="match status" value="1"/>
</dbReference>
<dbReference type="SUPFAM" id="SSF52949">
    <property type="entry name" value="Macro domain-like"/>
    <property type="match status" value="1"/>
</dbReference>
<comment type="caution">
    <text evidence="3">The sequence shown here is derived from an EMBL/GenBank/DDBJ whole genome shotgun (WGS) entry which is preliminary data.</text>
</comment>